<dbReference type="FunCoup" id="G3WE12">
    <property type="interactions" value="37"/>
</dbReference>
<protein>
    <recommendedName>
        <fullName evidence="15">Protein 4.2</fullName>
    </recommendedName>
    <alternativeName>
        <fullName evidence="16">Erythrocyte membrane protein band 4.2</fullName>
    </alternativeName>
</protein>
<dbReference type="InParanoid" id="G3WE12"/>
<dbReference type="GO" id="GO:0030863">
    <property type="term" value="C:cortical cytoskeleton"/>
    <property type="evidence" value="ECO:0007669"/>
    <property type="project" value="Ensembl"/>
</dbReference>
<dbReference type="GO" id="GO:0005886">
    <property type="term" value="C:plasma membrane"/>
    <property type="evidence" value="ECO:0007669"/>
    <property type="project" value="UniProtKB-SubCell"/>
</dbReference>
<keyword evidence="9" id="KW-0265">Erythrocyte maturation</keyword>
<dbReference type="OMA" id="NPWGRED"/>
<keyword evidence="7" id="KW-0519">Myristate</keyword>
<dbReference type="InterPro" id="IPR036238">
    <property type="entry name" value="Transglutaminase_C_sf"/>
</dbReference>
<dbReference type="PIRSF" id="PIRSF000459">
    <property type="entry name" value="TGM_EBP42"/>
    <property type="match status" value="1"/>
</dbReference>
<dbReference type="FunFam" id="2.60.40.10:FF:001404">
    <property type="entry name" value="Erythrocyte membrane protein band 4.2"/>
    <property type="match status" value="1"/>
</dbReference>
<evidence type="ECO:0000256" key="1">
    <source>
        <dbReference type="ARBA" id="ARBA00004236"/>
    </source>
</evidence>
<dbReference type="GO" id="GO:0170014">
    <property type="term" value="C:ankyrin-1 complex"/>
    <property type="evidence" value="ECO:0007669"/>
    <property type="project" value="Ensembl"/>
</dbReference>
<dbReference type="InterPro" id="IPR050779">
    <property type="entry name" value="Transglutaminase"/>
</dbReference>
<reference evidence="18 19" key="1">
    <citation type="journal article" date="2011" name="Proc. Natl. Acad. Sci. U.S.A.">
        <title>Genetic diversity and population structure of the endangered marsupial Sarcophilus harrisii (Tasmanian devil).</title>
        <authorList>
            <person name="Miller W."/>
            <person name="Hayes V.M."/>
            <person name="Ratan A."/>
            <person name="Petersen D.C."/>
            <person name="Wittekindt N.E."/>
            <person name="Miller J."/>
            <person name="Walenz B."/>
            <person name="Knight J."/>
            <person name="Qi J."/>
            <person name="Zhao F."/>
            <person name="Wang Q."/>
            <person name="Bedoya-Reina O.C."/>
            <person name="Katiyar N."/>
            <person name="Tomsho L.P."/>
            <person name="Kasson L.M."/>
            <person name="Hardie R.A."/>
            <person name="Woodbridge P."/>
            <person name="Tindall E.A."/>
            <person name="Bertelsen M.F."/>
            <person name="Dixon D."/>
            <person name="Pyecroft S."/>
            <person name="Helgen K.M."/>
            <person name="Lesk A.M."/>
            <person name="Pringle T.H."/>
            <person name="Patterson N."/>
            <person name="Zhang Y."/>
            <person name="Kreiss A."/>
            <person name="Woods G.M."/>
            <person name="Jones M.E."/>
            <person name="Schuster S.C."/>
        </authorList>
    </citation>
    <scope>NUCLEOTIDE SEQUENCE [LARGE SCALE GENOMIC DNA]</scope>
</reference>
<comment type="function">
    <text evidence="13">Component of the ankyrin-1 complex, a multiprotein complex involved in the stability and shape of the erythrocyte membrane.</text>
</comment>
<dbReference type="GeneTree" id="ENSGT01050000244866"/>
<organism evidence="18 19">
    <name type="scientific">Sarcophilus harrisii</name>
    <name type="common">Tasmanian devil</name>
    <name type="synonym">Sarcophilus laniarius</name>
    <dbReference type="NCBI Taxonomy" id="9305"/>
    <lineage>
        <taxon>Eukaryota</taxon>
        <taxon>Metazoa</taxon>
        <taxon>Chordata</taxon>
        <taxon>Craniata</taxon>
        <taxon>Vertebrata</taxon>
        <taxon>Euteleostomi</taxon>
        <taxon>Mammalia</taxon>
        <taxon>Metatheria</taxon>
        <taxon>Dasyuromorphia</taxon>
        <taxon>Dasyuridae</taxon>
        <taxon>Sarcophilus</taxon>
    </lineage>
</organism>
<evidence type="ECO:0000256" key="16">
    <source>
        <dbReference type="ARBA" id="ARBA00079028"/>
    </source>
</evidence>
<dbReference type="GO" id="GO:0043249">
    <property type="term" value="P:erythrocyte maturation"/>
    <property type="evidence" value="ECO:0007669"/>
    <property type="project" value="UniProtKB-KW"/>
</dbReference>
<reference evidence="18" key="2">
    <citation type="submission" date="2025-08" db="UniProtKB">
        <authorList>
            <consortium name="Ensembl"/>
        </authorList>
    </citation>
    <scope>IDENTIFICATION</scope>
</reference>
<dbReference type="InterPro" id="IPR023608">
    <property type="entry name" value="Transglutaminase_animal"/>
</dbReference>
<accession>G3WE12</accession>
<dbReference type="GeneID" id="100926085"/>
<evidence type="ECO:0000256" key="3">
    <source>
        <dbReference type="ARBA" id="ARBA00005968"/>
    </source>
</evidence>
<evidence type="ECO:0000256" key="14">
    <source>
        <dbReference type="ARBA" id="ARBA00064583"/>
    </source>
</evidence>
<dbReference type="InterPro" id="IPR002931">
    <property type="entry name" value="Transglutaminase-like"/>
</dbReference>
<keyword evidence="4" id="KW-1003">Cell membrane</keyword>
<keyword evidence="19" id="KW-1185">Reference proteome</keyword>
<dbReference type="GO" id="GO:0060586">
    <property type="term" value="P:multicellular organismal-level iron ion homeostasis"/>
    <property type="evidence" value="ECO:0007669"/>
    <property type="project" value="Ensembl"/>
</dbReference>
<evidence type="ECO:0000256" key="6">
    <source>
        <dbReference type="ARBA" id="ARBA00022553"/>
    </source>
</evidence>
<keyword evidence="8" id="KW-0133">Cell shape</keyword>
<evidence type="ECO:0000259" key="17">
    <source>
        <dbReference type="SMART" id="SM00460"/>
    </source>
</evidence>
<dbReference type="GO" id="GO:0000902">
    <property type="term" value="P:cell morphogenesis"/>
    <property type="evidence" value="ECO:0007669"/>
    <property type="project" value="Ensembl"/>
</dbReference>
<proteinExistence type="inferred from homology"/>
<sequence>MGQALYIKSCDLQVAKNNEEHHTNQSSSSRLIVRRGQPFTIILHLLYPQARGFFKVLKKVALVAETGKQPSVTNRTKIKFPVTSQGNPKCWSATIEDRDLETWTISVTTPADAIIGHYSLLLQLSQKTQFPLGHFTLLFNPWEREDAVFLENEAQRREYLLNQNGLIYLGTSECIQPQPWDFGQFDTNVIDLSLRLQEVDKEVDQWNNPVHVARVLGVLLNNRKEKSILTTRETQDSEDEKFLYKRRGSLPILWHWLTGQGRQVPAGQAWVLAAVTCSVLRSLGIPARVITIYDSAQDTKGALTVNEYYDQNGLPTGEHKGSRICIFQVSTECWMARPDLPPGYGGWQIVDSSLQKEGGANVFLTCDLVPVKAIKEGVLELSPGAPALFASLNASCAVWLRHEDGTVVRADASPKYVGNNISTKGVGGDRCEDITQNYKYHEGSPQKEELLEKVWRESAEPGQANGFPFSPETWGPLHMLLHSSSSMPLDGDVELSVTFFNYTNEEKTVELVIGILAMDYNGITITQLYKKNLLLTIQENEVRTINTSLPSSHFVQSSPEINILRLTAVATHTDSEISYFAQRDMVICKPQLTIEVPEKVRLYEPVTVYIYVQNKLDSPMEDCMITMFGRGLIYRERVYRLGSVWPGDSLYHQIQFTPTQIGLQRLTVEVDCNMFQNLIGYKSINVVTPLSPA</sequence>
<dbReference type="InterPro" id="IPR013783">
    <property type="entry name" value="Ig-like_fold"/>
</dbReference>
<dbReference type="GO" id="GO:0008360">
    <property type="term" value="P:regulation of cell shape"/>
    <property type="evidence" value="ECO:0007669"/>
    <property type="project" value="UniProtKB-KW"/>
</dbReference>
<dbReference type="Proteomes" id="UP000007648">
    <property type="component" value="Unassembled WGS sequence"/>
</dbReference>
<evidence type="ECO:0000313" key="18">
    <source>
        <dbReference type="Ensembl" id="ENSSHAP00000013667.1"/>
    </source>
</evidence>
<dbReference type="InterPro" id="IPR014756">
    <property type="entry name" value="Ig_E-set"/>
</dbReference>
<evidence type="ECO:0000256" key="9">
    <source>
        <dbReference type="ARBA" id="ARBA00023057"/>
    </source>
</evidence>
<gene>
    <name evidence="18" type="primary">EPB42</name>
</gene>
<evidence type="ECO:0000256" key="5">
    <source>
        <dbReference type="ARBA" id="ARBA00022490"/>
    </source>
</evidence>
<dbReference type="GO" id="GO:0020027">
    <property type="term" value="P:hemoglobin metabolic process"/>
    <property type="evidence" value="ECO:0007669"/>
    <property type="project" value="Ensembl"/>
</dbReference>
<dbReference type="SMART" id="SM00460">
    <property type="entry name" value="TGc"/>
    <property type="match status" value="1"/>
</dbReference>
<dbReference type="KEGG" id="shr:100926085"/>
<evidence type="ECO:0000256" key="15">
    <source>
        <dbReference type="ARBA" id="ARBA00070666"/>
    </source>
</evidence>
<evidence type="ECO:0000256" key="7">
    <source>
        <dbReference type="ARBA" id="ARBA00022707"/>
    </source>
</evidence>
<dbReference type="FunFam" id="2.60.40.10:FF:001480">
    <property type="entry name" value="Erythrocyte membrane protein band 4.2"/>
    <property type="match status" value="1"/>
</dbReference>
<keyword evidence="10" id="KW-0472">Membrane</keyword>
<evidence type="ECO:0000256" key="13">
    <source>
        <dbReference type="ARBA" id="ARBA00055437"/>
    </source>
</evidence>
<feature type="domain" description="Transglutaminase-like" evidence="17">
    <location>
        <begin position="261"/>
        <end position="354"/>
    </location>
</feature>
<dbReference type="GO" id="GO:0048536">
    <property type="term" value="P:spleen development"/>
    <property type="evidence" value="ECO:0007669"/>
    <property type="project" value="Ensembl"/>
</dbReference>
<dbReference type="PANTHER" id="PTHR11590:SF44">
    <property type="entry name" value="PROTEIN 4.2"/>
    <property type="match status" value="1"/>
</dbReference>
<name>G3WE12_SARHA</name>
<dbReference type="OrthoDB" id="437511at2759"/>
<dbReference type="GO" id="GO:0003810">
    <property type="term" value="F:protein-glutamine gamma-glutamyltransferase activity"/>
    <property type="evidence" value="ECO:0007669"/>
    <property type="project" value="InterPro"/>
</dbReference>
<dbReference type="Gene3D" id="2.60.40.10">
    <property type="entry name" value="Immunoglobulins"/>
    <property type="match status" value="3"/>
</dbReference>
<dbReference type="RefSeq" id="XP_012402205.1">
    <property type="nucleotide sequence ID" value="XM_012546751.3"/>
</dbReference>
<dbReference type="CTD" id="2038"/>
<dbReference type="SUPFAM" id="SSF54001">
    <property type="entry name" value="Cysteine proteinases"/>
    <property type="match status" value="1"/>
</dbReference>
<reference evidence="18" key="3">
    <citation type="submission" date="2025-09" db="UniProtKB">
        <authorList>
            <consortium name="Ensembl"/>
        </authorList>
    </citation>
    <scope>IDENTIFICATION</scope>
</reference>
<evidence type="ECO:0000256" key="12">
    <source>
        <dbReference type="ARBA" id="ARBA00023288"/>
    </source>
</evidence>
<keyword evidence="12" id="KW-0449">Lipoprotein</keyword>
<evidence type="ECO:0000256" key="8">
    <source>
        <dbReference type="ARBA" id="ARBA00022960"/>
    </source>
</evidence>
<evidence type="ECO:0000256" key="10">
    <source>
        <dbReference type="ARBA" id="ARBA00023136"/>
    </source>
</evidence>
<dbReference type="Pfam" id="PF00868">
    <property type="entry name" value="Transglut_N"/>
    <property type="match status" value="1"/>
</dbReference>
<evidence type="ECO:0000256" key="4">
    <source>
        <dbReference type="ARBA" id="ARBA00022475"/>
    </source>
</evidence>
<dbReference type="Pfam" id="PF01841">
    <property type="entry name" value="Transglut_core"/>
    <property type="match status" value="1"/>
</dbReference>
<evidence type="ECO:0000313" key="19">
    <source>
        <dbReference type="Proteomes" id="UP000007648"/>
    </source>
</evidence>
<dbReference type="InterPro" id="IPR008958">
    <property type="entry name" value="Transglutaminase_C"/>
</dbReference>
<dbReference type="SUPFAM" id="SSF81296">
    <property type="entry name" value="E set domains"/>
    <property type="match status" value="1"/>
</dbReference>
<comment type="subunit">
    <text evidence="14">Component of the ankyrin-1 complex in the erythrocyte, composed of ANK1, RHCE, RHAG, SLC4A1, EPB42, GYPA, GYPB and AQP1. Interacts with SLC4A1 (via the cytoplasmic domain); this interaction is mediated by the SLC4A1 Band 3-I dimer. Interacts with ANK1 (via ANK 1-13 repeats). Interacts with AQP1 (via the C-terminal).</text>
</comment>
<dbReference type="InterPro" id="IPR001102">
    <property type="entry name" value="Transglutaminase_N"/>
</dbReference>
<comment type="similarity">
    <text evidence="3">Belongs to the transglutaminase superfamily. Transglutaminase family.</text>
</comment>
<dbReference type="FunFam" id="3.90.260.10:FF:000002">
    <property type="entry name" value="Erythrocyte membrane protein band 4.2"/>
    <property type="match status" value="1"/>
</dbReference>
<keyword evidence="11" id="KW-0206">Cytoskeleton</keyword>
<dbReference type="STRING" id="9305.ENSSHAP00000013667"/>
<dbReference type="AlphaFoldDB" id="G3WE12"/>
<dbReference type="eggNOG" id="ENOG502R9T9">
    <property type="taxonomic scope" value="Eukaryota"/>
</dbReference>
<comment type="subcellular location">
    <subcellularLocation>
        <location evidence="1">Cell membrane</location>
    </subcellularLocation>
    <subcellularLocation>
        <location evidence="2">Cytoplasm</location>
        <location evidence="2">Cytoskeleton</location>
    </subcellularLocation>
</comment>
<evidence type="ECO:0000256" key="2">
    <source>
        <dbReference type="ARBA" id="ARBA00004245"/>
    </source>
</evidence>
<dbReference type="PANTHER" id="PTHR11590">
    <property type="entry name" value="PROTEIN-GLUTAMINE GAMMA-GLUTAMYLTRANSFERASE"/>
    <property type="match status" value="1"/>
</dbReference>
<dbReference type="InterPro" id="IPR038765">
    <property type="entry name" value="Papain-like_cys_pep_sf"/>
</dbReference>
<dbReference type="Pfam" id="PF00927">
    <property type="entry name" value="Transglut_C"/>
    <property type="match status" value="2"/>
</dbReference>
<dbReference type="Gene3D" id="3.90.260.10">
    <property type="entry name" value="Transglutaminase-like"/>
    <property type="match status" value="1"/>
</dbReference>
<keyword evidence="5" id="KW-0963">Cytoplasm</keyword>
<evidence type="ECO:0000256" key="11">
    <source>
        <dbReference type="ARBA" id="ARBA00023212"/>
    </source>
</evidence>
<dbReference type="HOGENOM" id="CLU_013435_3_0_1"/>
<dbReference type="Ensembl" id="ENSSHAT00000013779.2">
    <property type="protein sequence ID" value="ENSSHAP00000013667.1"/>
    <property type="gene ID" value="ENSSHAG00000011681.2"/>
</dbReference>
<dbReference type="InterPro" id="IPR036985">
    <property type="entry name" value="Transglutaminase-like_sf"/>
</dbReference>
<keyword evidence="6" id="KW-0597">Phosphoprotein</keyword>
<dbReference type="SUPFAM" id="SSF49309">
    <property type="entry name" value="Transglutaminase, two C-terminal domains"/>
    <property type="match status" value="2"/>
</dbReference>
<dbReference type="FunFam" id="2.60.40.10:FF:000090">
    <property type="entry name" value="Protein-glutamine gamma-glutamyltransferase 2"/>
    <property type="match status" value="1"/>
</dbReference>